<dbReference type="AlphaFoldDB" id="A0A839H995"/>
<comment type="caution">
    <text evidence="15">Lacks conserved residue(s) required for the propagation of feature annotation.</text>
</comment>
<dbReference type="NCBIfam" id="TIGR00472">
    <property type="entry name" value="pheT_bact"/>
    <property type="match status" value="1"/>
</dbReference>
<evidence type="ECO:0000259" key="19">
    <source>
        <dbReference type="PROSITE" id="PS51483"/>
    </source>
</evidence>
<keyword evidence="10 15" id="KW-0460">Magnesium</keyword>
<dbReference type="InterPro" id="IPR045060">
    <property type="entry name" value="Phe-tRNA-ligase_IIc_bsu"/>
</dbReference>
<dbReference type="Pfam" id="PF17759">
    <property type="entry name" value="tRNA_synthFbeta"/>
    <property type="match status" value="1"/>
</dbReference>
<dbReference type="Gene3D" id="3.30.70.380">
    <property type="entry name" value="Ferrodoxin-fold anticodon-binding domain"/>
    <property type="match status" value="1"/>
</dbReference>
<comment type="similarity">
    <text evidence="2 15">Belongs to the phenylalanyl-tRNA synthetase beta subunit family. Type 1 subfamily.</text>
</comment>
<dbReference type="SMART" id="SM00896">
    <property type="entry name" value="FDX-ACB"/>
    <property type="match status" value="1"/>
</dbReference>
<dbReference type="Proteomes" id="UP000548632">
    <property type="component" value="Unassembled WGS sequence"/>
</dbReference>
<dbReference type="Pfam" id="PF01588">
    <property type="entry name" value="tRNA_bind"/>
    <property type="match status" value="1"/>
</dbReference>
<name>A0A839H995_9GAMM</name>
<dbReference type="Gene3D" id="2.40.50.140">
    <property type="entry name" value="Nucleic acid-binding proteins"/>
    <property type="match status" value="1"/>
</dbReference>
<comment type="subunit">
    <text evidence="3 15">Tetramer of two alpha and two beta subunits.</text>
</comment>
<evidence type="ECO:0000256" key="3">
    <source>
        <dbReference type="ARBA" id="ARBA00011209"/>
    </source>
</evidence>
<reference evidence="20 21" key="1">
    <citation type="journal article" date="2020" name="Arch. Microbiol.">
        <title>The genome sequence of the giant phototrophic gammaproteobacterium Thiospirillum jenense gives insight into its physiological properties and phylogenetic relationships.</title>
        <authorList>
            <person name="Imhoff J.F."/>
            <person name="Meyer T.E."/>
            <person name="Kyndt J.A."/>
        </authorList>
    </citation>
    <scope>NUCLEOTIDE SEQUENCE [LARGE SCALE GENOMIC DNA]</scope>
    <source>
        <strain evidence="20 21">DSM 216</strain>
    </source>
</reference>
<evidence type="ECO:0000313" key="21">
    <source>
        <dbReference type="Proteomes" id="UP000548632"/>
    </source>
</evidence>
<protein>
    <recommendedName>
        <fullName evidence="15">Phenylalanine--tRNA ligase beta subunit</fullName>
        <ecNumber evidence="15">6.1.1.20</ecNumber>
    </recommendedName>
    <alternativeName>
        <fullName evidence="15">Phenylalanyl-tRNA synthetase beta subunit</fullName>
        <shortName evidence="15">PheRS</shortName>
    </alternativeName>
</protein>
<dbReference type="InterPro" id="IPR041616">
    <property type="entry name" value="PheRS_beta_core"/>
</dbReference>
<keyword evidence="13 15" id="KW-0030">Aminoacyl-tRNA synthetase</keyword>
<feature type="binding site" evidence="15">
    <location>
        <position position="472"/>
    </location>
    <ligand>
        <name>Mg(2+)</name>
        <dbReference type="ChEBI" id="CHEBI:18420"/>
        <note>shared with alpha subunit</note>
    </ligand>
</feature>
<proteinExistence type="inferred from homology"/>
<dbReference type="PROSITE" id="PS51447">
    <property type="entry name" value="FDX_ACB"/>
    <property type="match status" value="1"/>
</dbReference>
<dbReference type="FunFam" id="2.40.50.140:FF:000045">
    <property type="entry name" value="Phenylalanine--tRNA ligase beta subunit"/>
    <property type="match status" value="1"/>
</dbReference>
<dbReference type="InterPro" id="IPR033714">
    <property type="entry name" value="tRNA_bind_bactPheRS"/>
</dbReference>
<gene>
    <name evidence="15 20" type="primary">pheT</name>
    <name evidence="20" type="ORF">HUK38_06560</name>
</gene>
<evidence type="ECO:0000256" key="4">
    <source>
        <dbReference type="ARBA" id="ARBA00022490"/>
    </source>
</evidence>
<dbReference type="InterPro" id="IPR012340">
    <property type="entry name" value="NA-bd_OB-fold"/>
</dbReference>
<dbReference type="CDD" id="cd00769">
    <property type="entry name" value="PheRS_beta_core"/>
    <property type="match status" value="1"/>
</dbReference>
<dbReference type="InterPro" id="IPR045864">
    <property type="entry name" value="aa-tRNA-synth_II/BPL/LPL"/>
</dbReference>
<dbReference type="SUPFAM" id="SSF55681">
    <property type="entry name" value="Class II aaRS and biotin synthetases"/>
    <property type="match status" value="1"/>
</dbReference>
<sequence>MRFSEAWLRDWIDPPIATAALAEQLTMAGLEVEAIDAVAPAFSGVVVGDVVSVAAHPDAAKLHLCQVAVGDGAPLPIVCGAANVAAGMKVALARVGAVLPGDVKIKKAKLRGVESHGMICSATELGLAESSSGILPLPDNATVGADVRAVLGLDDQAIELNLTPDRSDCLSIAGVAREVAVINGLTLTPPPIYAAVSPEHDRSWAVKLHAPAACPRYACRLIENLNPDAVTPLWLRERLRRSGLRAISPLVDVTNYVLLELGQPLHAFDAAKLAGAIQVRFARADEPLTLLNEQTVTLRPDTLVIADDSGAIALAGIMGGLTTAVTATTTSVLLESAFFAPAAIAGRARSYGLHTDASHRFERGVDAQLQMTALERATALLLSIAGGAPGPVVEVHSPTDLPVPPTITLRQQRIGQVLGVTLDAVTVVDILTRLGLTLTASVEIPPAPLLQRGEIGGGEFSWQVTVPSFRPDLQREVDVIAELGRIYGYNRIPVQRGRSATVTRATPEAAFDLNVARARLVTRGYHEVITYSFVNPTAQRALFPDQPVLALSNPISAELAEMRTSLWPGLMQAAQQNLTRQQGRVRIFETGLRFRLDSAGELQQEAMLAGLVTGSVLPEQWGVTAQAVDFYDAKSDVEAVLALTGAGWAADVDWQVADHAALHPGQSAQILRNGQLVGWLGMVHPRLAAQLELPPALYLFELALAALGDGRKPHFAPLSKYPSVRRDLAIVVDAGVAYADIVTSIRAAAGDWLRQLVIFDRYSGESIESTRKSLALGLILQSFSKTLADEESDALIARVLERLAHDVGAQVRG</sequence>
<dbReference type="GO" id="GO:0000049">
    <property type="term" value="F:tRNA binding"/>
    <property type="evidence" value="ECO:0007669"/>
    <property type="project" value="UniProtKB-UniRule"/>
</dbReference>
<dbReference type="EMBL" id="JABVCQ010000011">
    <property type="protein sequence ID" value="MBB1125893.1"/>
    <property type="molecule type" value="Genomic_DNA"/>
</dbReference>
<evidence type="ECO:0000256" key="9">
    <source>
        <dbReference type="ARBA" id="ARBA00022840"/>
    </source>
</evidence>
<evidence type="ECO:0000256" key="15">
    <source>
        <dbReference type="HAMAP-Rule" id="MF_00283"/>
    </source>
</evidence>
<dbReference type="InterPro" id="IPR009061">
    <property type="entry name" value="DNA-bd_dom_put_sf"/>
</dbReference>
<evidence type="ECO:0000259" key="18">
    <source>
        <dbReference type="PROSITE" id="PS51447"/>
    </source>
</evidence>
<dbReference type="PROSITE" id="PS50886">
    <property type="entry name" value="TRBD"/>
    <property type="match status" value="1"/>
</dbReference>
<dbReference type="NCBIfam" id="NF045760">
    <property type="entry name" value="YtpR"/>
    <property type="match status" value="1"/>
</dbReference>
<evidence type="ECO:0000256" key="10">
    <source>
        <dbReference type="ARBA" id="ARBA00022842"/>
    </source>
</evidence>
<dbReference type="InterPro" id="IPR005147">
    <property type="entry name" value="tRNA_synthase_B5-dom"/>
</dbReference>
<keyword evidence="8 15" id="KW-0547">Nucleotide-binding</keyword>
<evidence type="ECO:0000256" key="5">
    <source>
        <dbReference type="ARBA" id="ARBA00022555"/>
    </source>
</evidence>
<dbReference type="GO" id="GO:0005524">
    <property type="term" value="F:ATP binding"/>
    <property type="evidence" value="ECO:0007669"/>
    <property type="project" value="UniProtKB-UniRule"/>
</dbReference>
<dbReference type="InterPro" id="IPR005121">
    <property type="entry name" value="Fdx_antiC-bd"/>
</dbReference>
<dbReference type="Pfam" id="PF03484">
    <property type="entry name" value="B5"/>
    <property type="match status" value="1"/>
</dbReference>
<dbReference type="HAMAP" id="MF_00283">
    <property type="entry name" value="Phe_tRNA_synth_beta1"/>
    <property type="match status" value="1"/>
</dbReference>
<dbReference type="InterPro" id="IPR005146">
    <property type="entry name" value="B3/B4_tRNA-bd"/>
</dbReference>
<evidence type="ECO:0000313" key="20">
    <source>
        <dbReference type="EMBL" id="MBB1125893.1"/>
    </source>
</evidence>
<feature type="binding site" evidence="15">
    <location>
        <position position="482"/>
    </location>
    <ligand>
        <name>Mg(2+)</name>
        <dbReference type="ChEBI" id="CHEBI:18420"/>
        <note>shared with alpha subunit</note>
    </ligand>
</feature>
<dbReference type="SMART" id="SM00873">
    <property type="entry name" value="B3_4"/>
    <property type="match status" value="1"/>
</dbReference>
<dbReference type="Gene3D" id="3.30.930.10">
    <property type="entry name" value="Bira Bifunctional Protein, Domain 2"/>
    <property type="match status" value="1"/>
</dbReference>
<evidence type="ECO:0000256" key="8">
    <source>
        <dbReference type="ARBA" id="ARBA00022741"/>
    </source>
</evidence>
<keyword evidence="4 15" id="KW-0963">Cytoplasm</keyword>
<dbReference type="FunFam" id="3.30.930.10:FF:000022">
    <property type="entry name" value="Phenylalanine--tRNA ligase beta subunit"/>
    <property type="match status" value="1"/>
</dbReference>
<dbReference type="Gene3D" id="3.30.56.10">
    <property type="match status" value="2"/>
</dbReference>
<keyword evidence="21" id="KW-1185">Reference proteome</keyword>
<comment type="catalytic activity">
    <reaction evidence="14 15">
        <text>tRNA(Phe) + L-phenylalanine + ATP = L-phenylalanyl-tRNA(Phe) + AMP + diphosphate + H(+)</text>
        <dbReference type="Rhea" id="RHEA:19413"/>
        <dbReference type="Rhea" id="RHEA-COMP:9668"/>
        <dbReference type="Rhea" id="RHEA-COMP:9699"/>
        <dbReference type="ChEBI" id="CHEBI:15378"/>
        <dbReference type="ChEBI" id="CHEBI:30616"/>
        <dbReference type="ChEBI" id="CHEBI:33019"/>
        <dbReference type="ChEBI" id="CHEBI:58095"/>
        <dbReference type="ChEBI" id="CHEBI:78442"/>
        <dbReference type="ChEBI" id="CHEBI:78531"/>
        <dbReference type="ChEBI" id="CHEBI:456215"/>
        <dbReference type="EC" id="6.1.1.20"/>
    </reaction>
</comment>
<comment type="cofactor">
    <cofactor evidence="15">
        <name>Mg(2+)</name>
        <dbReference type="ChEBI" id="CHEBI:18420"/>
    </cofactor>
    <text evidence="15">Binds 2 magnesium ions per tetramer.</text>
</comment>
<dbReference type="SUPFAM" id="SSF50249">
    <property type="entry name" value="Nucleic acid-binding proteins"/>
    <property type="match status" value="1"/>
</dbReference>
<feature type="domain" description="B5" evidence="19">
    <location>
        <begin position="402"/>
        <end position="494"/>
    </location>
</feature>
<dbReference type="CDD" id="cd02796">
    <property type="entry name" value="tRNA_bind_bactPheRS"/>
    <property type="match status" value="1"/>
</dbReference>
<dbReference type="PANTHER" id="PTHR10947">
    <property type="entry name" value="PHENYLALANYL-TRNA SYNTHETASE BETA CHAIN AND LEUCINE-RICH REPEAT-CONTAINING PROTEIN 47"/>
    <property type="match status" value="1"/>
</dbReference>
<comment type="subcellular location">
    <subcellularLocation>
        <location evidence="1 15">Cytoplasm</location>
    </subcellularLocation>
</comment>
<dbReference type="Pfam" id="PF03483">
    <property type="entry name" value="B3_4"/>
    <property type="match status" value="1"/>
</dbReference>
<evidence type="ECO:0000256" key="16">
    <source>
        <dbReference type="PROSITE-ProRule" id="PRU00209"/>
    </source>
</evidence>
<keyword evidence="11 16" id="KW-0694">RNA-binding</keyword>
<dbReference type="FunFam" id="3.30.70.380:FF:000001">
    <property type="entry name" value="Phenylalanine--tRNA ligase beta subunit"/>
    <property type="match status" value="1"/>
</dbReference>
<keyword evidence="6 15" id="KW-0436">Ligase</keyword>
<dbReference type="Gene3D" id="3.50.40.10">
    <property type="entry name" value="Phenylalanyl-trna Synthetase, Chain B, domain 3"/>
    <property type="match status" value="1"/>
</dbReference>
<dbReference type="SMART" id="SM00874">
    <property type="entry name" value="B5"/>
    <property type="match status" value="1"/>
</dbReference>
<dbReference type="SUPFAM" id="SSF46955">
    <property type="entry name" value="Putative DNA-binding domain"/>
    <property type="match status" value="1"/>
</dbReference>
<evidence type="ECO:0000256" key="12">
    <source>
        <dbReference type="ARBA" id="ARBA00022917"/>
    </source>
</evidence>
<feature type="domain" description="FDX-ACB" evidence="18">
    <location>
        <begin position="719"/>
        <end position="812"/>
    </location>
</feature>
<dbReference type="SUPFAM" id="SSF56037">
    <property type="entry name" value="PheT/TilS domain"/>
    <property type="match status" value="1"/>
</dbReference>
<evidence type="ECO:0000259" key="17">
    <source>
        <dbReference type="PROSITE" id="PS50886"/>
    </source>
</evidence>
<dbReference type="GO" id="GO:0006432">
    <property type="term" value="P:phenylalanyl-tRNA aminoacylation"/>
    <property type="evidence" value="ECO:0007669"/>
    <property type="project" value="UniProtKB-UniRule"/>
</dbReference>
<dbReference type="EC" id="6.1.1.20" evidence="15"/>
<dbReference type="InterPro" id="IPR020825">
    <property type="entry name" value="Phe-tRNA_synthase-like_B3/B4"/>
</dbReference>
<evidence type="ECO:0000256" key="7">
    <source>
        <dbReference type="ARBA" id="ARBA00022723"/>
    </source>
</evidence>
<organism evidence="20 21">
    <name type="scientific">Thiospirillum jenense</name>
    <dbReference type="NCBI Taxonomy" id="1653858"/>
    <lineage>
        <taxon>Bacteria</taxon>
        <taxon>Pseudomonadati</taxon>
        <taxon>Pseudomonadota</taxon>
        <taxon>Gammaproteobacteria</taxon>
        <taxon>Chromatiales</taxon>
        <taxon>Chromatiaceae</taxon>
        <taxon>Thiospirillum</taxon>
    </lineage>
</organism>
<dbReference type="FunFam" id="3.50.40.10:FF:000001">
    <property type="entry name" value="Phenylalanine--tRNA ligase beta subunit"/>
    <property type="match status" value="1"/>
</dbReference>
<dbReference type="SUPFAM" id="SSF54991">
    <property type="entry name" value="Anticodon-binding domain of PheRS"/>
    <property type="match status" value="1"/>
</dbReference>
<evidence type="ECO:0000256" key="6">
    <source>
        <dbReference type="ARBA" id="ARBA00022598"/>
    </source>
</evidence>
<evidence type="ECO:0000256" key="13">
    <source>
        <dbReference type="ARBA" id="ARBA00023146"/>
    </source>
</evidence>
<dbReference type="InterPro" id="IPR036690">
    <property type="entry name" value="Fdx_antiC-bd_sf"/>
</dbReference>
<dbReference type="GO" id="GO:0004826">
    <property type="term" value="F:phenylalanine-tRNA ligase activity"/>
    <property type="evidence" value="ECO:0007669"/>
    <property type="project" value="UniProtKB-UniRule"/>
</dbReference>
<dbReference type="GO" id="GO:0000287">
    <property type="term" value="F:magnesium ion binding"/>
    <property type="evidence" value="ECO:0007669"/>
    <property type="project" value="UniProtKB-UniRule"/>
</dbReference>
<evidence type="ECO:0000256" key="2">
    <source>
        <dbReference type="ARBA" id="ARBA00008653"/>
    </source>
</evidence>
<keyword evidence="5 16" id="KW-0820">tRNA-binding</keyword>
<feature type="binding site" evidence="15">
    <location>
        <position position="478"/>
    </location>
    <ligand>
        <name>Mg(2+)</name>
        <dbReference type="ChEBI" id="CHEBI:18420"/>
        <note>shared with alpha subunit</note>
    </ligand>
</feature>
<evidence type="ECO:0000256" key="1">
    <source>
        <dbReference type="ARBA" id="ARBA00004496"/>
    </source>
</evidence>
<dbReference type="InterPro" id="IPR002547">
    <property type="entry name" value="tRNA-bd_dom"/>
</dbReference>
<keyword evidence="9 15" id="KW-0067">ATP-binding</keyword>
<evidence type="ECO:0000256" key="14">
    <source>
        <dbReference type="ARBA" id="ARBA00049255"/>
    </source>
</evidence>
<comment type="caution">
    <text evidence="20">The sequence shown here is derived from an EMBL/GenBank/DDBJ whole genome shotgun (WGS) entry which is preliminary data.</text>
</comment>
<feature type="domain" description="TRNA-binding" evidence="17">
    <location>
        <begin position="39"/>
        <end position="148"/>
    </location>
</feature>
<evidence type="ECO:0000256" key="11">
    <source>
        <dbReference type="ARBA" id="ARBA00022884"/>
    </source>
</evidence>
<dbReference type="InterPro" id="IPR004532">
    <property type="entry name" value="Phe-tRNA-ligase_IIc_bsu_bact"/>
</dbReference>
<keyword evidence="7 15" id="KW-0479">Metal-binding</keyword>
<dbReference type="RefSeq" id="WP_182583523.1">
    <property type="nucleotide sequence ID" value="NZ_JABVCQ010000011.1"/>
</dbReference>
<dbReference type="PANTHER" id="PTHR10947:SF0">
    <property type="entry name" value="PHENYLALANINE--TRNA LIGASE BETA SUBUNIT"/>
    <property type="match status" value="1"/>
</dbReference>
<dbReference type="GO" id="GO:0009328">
    <property type="term" value="C:phenylalanine-tRNA ligase complex"/>
    <property type="evidence" value="ECO:0007669"/>
    <property type="project" value="TreeGrafter"/>
</dbReference>
<accession>A0A839H995</accession>
<keyword evidence="12 15" id="KW-0648">Protein biosynthesis</keyword>
<dbReference type="PROSITE" id="PS51483">
    <property type="entry name" value="B5"/>
    <property type="match status" value="1"/>
</dbReference>
<dbReference type="Pfam" id="PF03147">
    <property type="entry name" value="FDX-ACB"/>
    <property type="match status" value="1"/>
</dbReference>